<evidence type="ECO:0000313" key="3">
    <source>
        <dbReference type="EMBL" id="GMH72629.1"/>
    </source>
</evidence>
<gene>
    <name evidence="3" type="ORF">TrST_g9882</name>
</gene>
<keyword evidence="2" id="KW-1133">Transmembrane helix</keyword>
<evidence type="ECO:0000256" key="1">
    <source>
        <dbReference type="SAM" id="MobiDB-lite"/>
    </source>
</evidence>
<dbReference type="OrthoDB" id="337295at2759"/>
<reference evidence="4" key="1">
    <citation type="journal article" date="2023" name="Commun. Biol.">
        <title>Genome analysis of Parmales, the sister group of diatoms, reveals the evolutionary specialization of diatoms from phago-mixotrophs to photoautotrophs.</title>
        <authorList>
            <person name="Ban H."/>
            <person name="Sato S."/>
            <person name="Yoshikawa S."/>
            <person name="Yamada K."/>
            <person name="Nakamura Y."/>
            <person name="Ichinomiya M."/>
            <person name="Sato N."/>
            <person name="Blanc-Mathieu R."/>
            <person name="Endo H."/>
            <person name="Kuwata A."/>
            <person name="Ogata H."/>
        </authorList>
    </citation>
    <scope>NUCLEOTIDE SEQUENCE [LARGE SCALE GENOMIC DNA]</scope>
    <source>
        <strain evidence="4">NIES 3701</strain>
    </source>
</reference>
<protein>
    <submittedName>
        <fullName evidence="3">Uncharacterized protein</fullName>
    </submittedName>
</protein>
<keyword evidence="2" id="KW-0472">Membrane</keyword>
<evidence type="ECO:0000256" key="2">
    <source>
        <dbReference type="SAM" id="Phobius"/>
    </source>
</evidence>
<feature type="region of interest" description="Disordered" evidence="1">
    <location>
        <begin position="473"/>
        <end position="501"/>
    </location>
</feature>
<dbReference type="Proteomes" id="UP001165085">
    <property type="component" value="Unassembled WGS sequence"/>
</dbReference>
<sequence>MSIIGGVTSLPDKLSPGFGTLFDKYINVFGINIIAQESVPDIKVEHVANVLAQYLDNDEDGEIDDEKVGDELFRRYASILLFDDQRDADNFFRPSDILVWIEYLNLLVAGAVGNYQELLSSEIIPKSKALDAFHHGEGPRGDSFYDEDEFDKTLEEVLHLITHSGVRHKYEEAFGEGLVAHAAGSGAMSEMNFKIDKLNLDCGSGYWKDYISPSSGECKGWYAIKSEKCTYSCFQRQGLYWALTSLLGAQNYTSRIEEVKEEWTMCEPSLIRRNATELVYLLERHSKYDWLPAKLPNGQYKGELPKAKVKEIKDFAPYIIAACVILVLLLLYFIVWCYRRHKFMHSEHTEEEKEKVIQMKAKSSRNLTRGMSIDQRTGLSIAETGKGSPMKRQSSRTRDSKTTTRDTRTTMDTRGTMGDSMASTKSTTSTISKADLRKLQRLEEENKRLKKVEEENRKLRERVKEHEELFSGLEEEDVQFEEMNEEAPIPLNQRASEAITR</sequence>
<dbReference type="EMBL" id="BRXY01000158">
    <property type="protein sequence ID" value="GMH72629.1"/>
    <property type="molecule type" value="Genomic_DNA"/>
</dbReference>
<evidence type="ECO:0000313" key="4">
    <source>
        <dbReference type="Proteomes" id="UP001165085"/>
    </source>
</evidence>
<comment type="caution">
    <text evidence="3">The sequence shown here is derived from an EMBL/GenBank/DDBJ whole genome shotgun (WGS) entry which is preliminary data.</text>
</comment>
<organism evidence="3 4">
    <name type="scientific">Triparma strigata</name>
    <dbReference type="NCBI Taxonomy" id="1606541"/>
    <lineage>
        <taxon>Eukaryota</taxon>
        <taxon>Sar</taxon>
        <taxon>Stramenopiles</taxon>
        <taxon>Ochrophyta</taxon>
        <taxon>Bolidophyceae</taxon>
        <taxon>Parmales</taxon>
        <taxon>Triparmaceae</taxon>
        <taxon>Triparma</taxon>
    </lineage>
</organism>
<feature type="compositionally biased region" description="Basic and acidic residues" evidence="1">
    <location>
        <begin position="396"/>
        <end position="411"/>
    </location>
</feature>
<name>A0A9W7AIY0_9STRA</name>
<dbReference type="AlphaFoldDB" id="A0A9W7AIY0"/>
<accession>A0A9W7AIY0</accession>
<keyword evidence="4" id="KW-1185">Reference proteome</keyword>
<keyword evidence="2" id="KW-0812">Transmembrane</keyword>
<feature type="compositionally biased region" description="Acidic residues" evidence="1">
    <location>
        <begin position="473"/>
        <end position="485"/>
    </location>
</feature>
<proteinExistence type="predicted"/>
<feature type="compositionally biased region" description="Low complexity" evidence="1">
    <location>
        <begin position="412"/>
        <end position="431"/>
    </location>
</feature>
<feature type="region of interest" description="Disordered" evidence="1">
    <location>
        <begin position="370"/>
        <end position="431"/>
    </location>
</feature>
<feature type="transmembrane region" description="Helical" evidence="2">
    <location>
        <begin position="315"/>
        <end position="338"/>
    </location>
</feature>